<protein>
    <submittedName>
        <fullName evidence="1">Bactin synthetase, salycilate ligase component Irp5</fullName>
    </submittedName>
</protein>
<reference evidence="1 2" key="1">
    <citation type="submission" date="2018-08" db="EMBL/GenBank/DDBJ databases">
        <title>Recombination of ecologically and evolutionarily significant loci maintains genetic cohesion in the Pseudomonas syringae species complex.</title>
        <authorList>
            <person name="Dillon M."/>
            <person name="Thakur S."/>
            <person name="Almeida R.N.D."/>
            <person name="Weir B.S."/>
            <person name="Guttman D.S."/>
        </authorList>
    </citation>
    <scope>NUCLEOTIDE SEQUENCE [LARGE SCALE GENOMIC DNA]</scope>
    <source>
        <strain evidence="1 2">ICMP 2821</strain>
    </source>
</reference>
<dbReference type="GO" id="GO:0016874">
    <property type="term" value="F:ligase activity"/>
    <property type="evidence" value="ECO:0007669"/>
    <property type="project" value="UniProtKB-KW"/>
</dbReference>
<sequence>MMKTASLTGSCRFARCCQSPRRRTTGTLLSRLTPASSQRVRSVTRNWVSTSSESGMSTSMYMACARSGDSCCVKARDFDFREMAAGIIEHQPSLAHVIVDGEPGPFKALSALDAPCPADPLADPRGMALTNSRV</sequence>
<dbReference type="AlphaFoldDB" id="A0A3M3KD05"/>
<gene>
    <name evidence="1" type="ORF">ALQ64_04322</name>
</gene>
<name>A0A3M3KD05_PSECA</name>
<dbReference type="EMBL" id="RBOW01000856">
    <property type="protein sequence ID" value="RMN20857.1"/>
    <property type="molecule type" value="Genomic_DNA"/>
</dbReference>
<evidence type="ECO:0000313" key="2">
    <source>
        <dbReference type="Proteomes" id="UP000281372"/>
    </source>
</evidence>
<evidence type="ECO:0000313" key="1">
    <source>
        <dbReference type="EMBL" id="RMN20857.1"/>
    </source>
</evidence>
<keyword evidence="1" id="KW-0436">Ligase</keyword>
<dbReference type="Proteomes" id="UP000281372">
    <property type="component" value="Unassembled WGS sequence"/>
</dbReference>
<accession>A0A3M3KD05</accession>
<comment type="caution">
    <text evidence="1">The sequence shown here is derived from an EMBL/GenBank/DDBJ whole genome shotgun (WGS) entry which is preliminary data.</text>
</comment>
<proteinExistence type="predicted"/>
<organism evidence="1 2">
    <name type="scientific">Pseudomonas cannabina</name>
    <dbReference type="NCBI Taxonomy" id="86840"/>
    <lineage>
        <taxon>Bacteria</taxon>
        <taxon>Pseudomonadati</taxon>
        <taxon>Pseudomonadota</taxon>
        <taxon>Gammaproteobacteria</taxon>
        <taxon>Pseudomonadales</taxon>
        <taxon>Pseudomonadaceae</taxon>
        <taxon>Pseudomonas</taxon>
    </lineage>
</organism>